<accession>A0A8H7BFP3</accession>
<gene>
    <name evidence="3" type="primary">UBXN6</name>
    <name evidence="3" type="ORF">EC973_004673</name>
</gene>
<feature type="domain" description="UBX" evidence="2">
    <location>
        <begin position="75"/>
        <end position="150"/>
    </location>
</feature>
<feature type="compositionally biased region" description="Polar residues" evidence="1">
    <location>
        <begin position="178"/>
        <end position="197"/>
    </location>
</feature>
<feature type="compositionally biased region" description="Low complexity" evidence="1">
    <location>
        <begin position="198"/>
        <end position="209"/>
    </location>
</feature>
<protein>
    <submittedName>
        <fullName evidence="3">UBX domain-containing protein 6</fullName>
    </submittedName>
</protein>
<organism evidence="3 4">
    <name type="scientific">Apophysomyces ossiformis</name>
    <dbReference type="NCBI Taxonomy" id="679940"/>
    <lineage>
        <taxon>Eukaryota</taxon>
        <taxon>Fungi</taxon>
        <taxon>Fungi incertae sedis</taxon>
        <taxon>Mucoromycota</taxon>
        <taxon>Mucoromycotina</taxon>
        <taxon>Mucoromycetes</taxon>
        <taxon>Mucorales</taxon>
        <taxon>Mucorineae</taxon>
        <taxon>Mucoraceae</taxon>
        <taxon>Apophysomyces</taxon>
    </lineage>
</organism>
<dbReference type="GO" id="GO:0005634">
    <property type="term" value="C:nucleus"/>
    <property type="evidence" value="ECO:0007669"/>
    <property type="project" value="TreeGrafter"/>
</dbReference>
<dbReference type="InterPro" id="IPR029071">
    <property type="entry name" value="Ubiquitin-like_domsf"/>
</dbReference>
<dbReference type="AlphaFoldDB" id="A0A8H7BFP3"/>
<dbReference type="GO" id="GO:0006886">
    <property type="term" value="P:intracellular protein transport"/>
    <property type="evidence" value="ECO:0007669"/>
    <property type="project" value="TreeGrafter"/>
</dbReference>
<dbReference type="Pfam" id="PF00789">
    <property type="entry name" value="UBX"/>
    <property type="match status" value="1"/>
</dbReference>
<name>A0A8H7BFP3_9FUNG</name>
<evidence type="ECO:0000313" key="4">
    <source>
        <dbReference type="Proteomes" id="UP000605846"/>
    </source>
</evidence>
<sequence>MADTASAALEVRDREIKVFAPPTNAAPKAELPESFYKLTPNEVKALYNSQLERRQKLENAQTQKMRAAEELERMKRYPKTTIRVRLPDSVILQATFQSKEIVAELYDFVRSTLRTPERKFLLCLPPRSKLTDPTLTLYKAGLAPASNIMLVWIEKSDSKENEFPVLTDDYINIKQPLSMPSTPESNLSESPNASSPAKSNQGSGSKSNNIPKWLQKGLFKK</sequence>
<proteinExistence type="predicted"/>
<dbReference type="CDD" id="cd16118">
    <property type="entry name" value="UBX2_UBXN9"/>
    <property type="match status" value="1"/>
</dbReference>
<dbReference type="GO" id="GO:0005737">
    <property type="term" value="C:cytoplasm"/>
    <property type="evidence" value="ECO:0007669"/>
    <property type="project" value="TreeGrafter"/>
</dbReference>
<evidence type="ECO:0000313" key="3">
    <source>
        <dbReference type="EMBL" id="KAF7721449.1"/>
    </source>
</evidence>
<evidence type="ECO:0000256" key="1">
    <source>
        <dbReference type="SAM" id="MobiDB-lite"/>
    </source>
</evidence>
<dbReference type="Gene3D" id="3.10.20.90">
    <property type="entry name" value="Phosphatidylinositol 3-kinase Catalytic Subunit, Chain A, domain 1"/>
    <property type="match status" value="1"/>
</dbReference>
<dbReference type="EMBL" id="JABAYA010000264">
    <property type="protein sequence ID" value="KAF7721449.1"/>
    <property type="molecule type" value="Genomic_DNA"/>
</dbReference>
<dbReference type="PANTHER" id="PTHR46467:SF1">
    <property type="entry name" value="TETHER CONTAINING UBX DOMAIN FOR GLUT4"/>
    <property type="match status" value="1"/>
</dbReference>
<dbReference type="PANTHER" id="PTHR46467">
    <property type="entry name" value="TETHER CONTAINING UBX DOMAIN FOR GLUT4"/>
    <property type="match status" value="1"/>
</dbReference>
<dbReference type="GO" id="GO:0012506">
    <property type="term" value="C:vesicle membrane"/>
    <property type="evidence" value="ECO:0007669"/>
    <property type="project" value="TreeGrafter"/>
</dbReference>
<evidence type="ECO:0000259" key="2">
    <source>
        <dbReference type="PROSITE" id="PS50033"/>
    </source>
</evidence>
<dbReference type="SUPFAM" id="SSF54236">
    <property type="entry name" value="Ubiquitin-like"/>
    <property type="match status" value="1"/>
</dbReference>
<comment type="caution">
    <text evidence="3">The sequence shown here is derived from an EMBL/GenBank/DDBJ whole genome shotgun (WGS) entry which is preliminary data.</text>
</comment>
<reference evidence="3" key="1">
    <citation type="submission" date="2020-01" db="EMBL/GenBank/DDBJ databases">
        <title>Genome Sequencing of Three Apophysomyces-Like Fungal Strains Confirms a Novel Fungal Genus in the Mucoromycota with divergent Burkholderia-like Endosymbiotic Bacteria.</title>
        <authorList>
            <person name="Stajich J.E."/>
            <person name="Macias A.M."/>
            <person name="Carter-House D."/>
            <person name="Lovett B."/>
            <person name="Kasson L.R."/>
            <person name="Berry K."/>
            <person name="Grigoriev I."/>
            <person name="Chang Y."/>
            <person name="Spatafora J."/>
            <person name="Kasson M.T."/>
        </authorList>
    </citation>
    <scope>NUCLEOTIDE SEQUENCE</scope>
    <source>
        <strain evidence="3">NRRL A-21654</strain>
    </source>
</reference>
<keyword evidence="4" id="KW-1185">Reference proteome</keyword>
<dbReference type="InterPro" id="IPR001012">
    <property type="entry name" value="UBX_dom"/>
</dbReference>
<dbReference type="Proteomes" id="UP000605846">
    <property type="component" value="Unassembled WGS sequence"/>
</dbReference>
<dbReference type="PROSITE" id="PS50033">
    <property type="entry name" value="UBX"/>
    <property type="match status" value="1"/>
</dbReference>
<feature type="region of interest" description="Disordered" evidence="1">
    <location>
        <begin position="176"/>
        <end position="221"/>
    </location>
</feature>
<dbReference type="SMART" id="SM00166">
    <property type="entry name" value="UBX"/>
    <property type="match status" value="1"/>
</dbReference>
<dbReference type="OrthoDB" id="440781at2759"/>